<dbReference type="STRING" id="187330.AMS58_03640"/>
<dbReference type="PATRIC" id="fig|187330.3.peg.3302"/>
<dbReference type="PROSITE" id="PS51257">
    <property type="entry name" value="PROKAR_LIPOPROTEIN"/>
    <property type="match status" value="1"/>
</dbReference>
<dbReference type="RefSeq" id="WP_054453486.1">
    <property type="nucleotide sequence ID" value="NZ_LHPH01000005.1"/>
</dbReference>
<dbReference type="Proteomes" id="UP000037848">
    <property type="component" value="Unassembled WGS sequence"/>
</dbReference>
<dbReference type="InterPro" id="IPR050570">
    <property type="entry name" value="Cell_wall_metabolism_enzyme"/>
</dbReference>
<sequence length="428" mass="47838">MKSFIFICLVLFCACTDPSINRVPEKSCCTAHSDKSVNNYNVNNNREKLLVKTTMQTIALAKGQTLAHLLTPYGLTAQEIWQIAEQLEPVYPANKLRVGEQFTVYLEQGVLQKVTFFAAFEKRIVIEKQAVNWQVTTQKLATTTATIYVAARVETSLYNSALENNIPVNVIQQFILLYSYTVDFQRELRSGDQFAVIYKQHALVENPAITKLASIEFTKLVLGNKTSRLYAFTDKQGNNDFYNDAGRKMGSFLMKTPLDGARLSSYFGKRKHPVLGYTRIHKGIDFGAPIGTPIFAAGKGVITKAGREGSFGNVVKIKHARGYLTLYAHLNGFAKGIKKGVHVKQGQTIGYLGNTGLSQARHLHYEIHKHGRAIDPLRIKDSGGETLKDKSLSAFLTTKKTLDELIDLYEQSAPPRLADKYENHHISE</sequence>
<gene>
    <name evidence="3" type="ORF">ADS77_06605</name>
</gene>
<dbReference type="EMBL" id="LHPH01000005">
    <property type="protein sequence ID" value="KPH64345.1"/>
    <property type="molecule type" value="Genomic_DNA"/>
</dbReference>
<accession>A0A0N1MUV6</accession>
<evidence type="ECO:0000313" key="3">
    <source>
        <dbReference type="EMBL" id="KPH64345.1"/>
    </source>
</evidence>
<dbReference type="InterPro" id="IPR016047">
    <property type="entry name" value="M23ase_b-sheet_dom"/>
</dbReference>
<evidence type="ECO:0000259" key="2">
    <source>
        <dbReference type="Pfam" id="PF01551"/>
    </source>
</evidence>
<organism evidence="3 4">
    <name type="scientific">Pseudoalteromonas porphyrae</name>
    <dbReference type="NCBI Taxonomy" id="187330"/>
    <lineage>
        <taxon>Bacteria</taxon>
        <taxon>Pseudomonadati</taxon>
        <taxon>Pseudomonadota</taxon>
        <taxon>Gammaproteobacteria</taxon>
        <taxon>Alteromonadales</taxon>
        <taxon>Pseudoalteromonadaceae</taxon>
        <taxon>Pseudoalteromonas</taxon>
    </lineage>
</organism>
<dbReference type="OrthoDB" id="9805070at2"/>
<dbReference type="Gene3D" id="2.70.70.10">
    <property type="entry name" value="Glucose Permease (Domain IIA)"/>
    <property type="match status" value="1"/>
</dbReference>
<dbReference type="Gene3D" id="3.10.450.350">
    <property type="match status" value="2"/>
</dbReference>
<dbReference type="Pfam" id="PF01551">
    <property type="entry name" value="Peptidase_M23"/>
    <property type="match status" value="1"/>
</dbReference>
<name>A0A0N1MUV6_9GAMM</name>
<dbReference type="PANTHER" id="PTHR21666">
    <property type="entry name" value="PEPTIDASE-RELATED"/>
    <property type="match status" value="1"/>
</dbReference>
<dbReference type="GO" id="GO:0004222">
    <property type="term" value="F:metalloendopeptidase activity"/>
    <property type="evidence" value="ECO:0007669"/>
    <property type="project" value="TreeGrafter"/>
</dbReference>
<dbReference type="CDD" id="cd12797">
    <property type="entry name" value="M23_peptidase"/>
    <property type="match status" value="1"/>
</dbReference>
<dbReference type="AlphaFoldDB" id="A0A0N1MUV6"/>
<proteinExistence type="predicted"/>
<protein>
    <recommendedName>
        <fullName evidence="2">M23ase beta-sheet core domain-containing protein</fullName>
    </recommendedName>
</protein>
<keyword evidence="1" id="KW-0732">Signal</keyword>
<keyword evidence="4" id="KW-1185">Reference proteome</keyword>
<evidence type="ECO:0000313" key="4">
    <source>
        <dbReference type="Proteomes" id="UP000037848"/>
    </source>
</evidence>
<dbReference type="InterPro" id="IPR011055">
    <property type="entry name" value="Dup_hybrid_motif"/>
</dbReference>
<feature type="domain" description="M23ase beta-sheet core" evidence="2">
    <location>
        <begin position="280"/>
        <end position="376"/>
    </location>
</feature>
<dbReference type="PANTHER" id="PTHR21666:SF289">
    <property type="entry name" value="L-ALA--D-GLU ENDOPEPTIDASE"/>
    <property type="match status" value="1"/>
</dbReference>
<evidence type="ECO:0000256" key="1">
    <source>
        <dbReference type="ARBA" id="ARBA00022729"/>
    </source>
</evidence>
<reference evidence="3 4" key="1">
    <citation type="submission" date="2015-08" db="EMBL/GenBank/DDBJ databases">
        <title>Draft Genome Sequence of Pseudoalteromonas porphyrae UCD-SED14.</title>
        <authorList>
            <person name="Coil D.A."/>
            <person name="Jospin G."/>
            <person name="Lee R.D."/>
            <person name="Eisen J.A."/>
        </authorList>
    </citation>
    <scope>NUCLEOTIDE SEQUENCE [LARGE SCALE GENOMIC DNA]</scope>
    <source>
        <strain evidence="3 4">UCD-SED14</strain>
    </source>
</reference>
<comment type="caution">
    <text evidence="3">The sequence shown here is derived from an EMBL/GenBank/DDBJ whole genome shotgun (WGS) entry which is preliminary data.</text>
</comment>
<dbReference type="SUPFAM" id="SSF51261">
    <property type="entry name" value="Duplicated hybrid motif"/>
    <property type="match status" value="1"/>
</dbReference>